<name>M5G3P8_DACPD</name>
<dbReference type="EMBL" id="JH795860">
    <property type="protein sequence ID" value="EJU03299.1"/>
    <property type="molecule type" value="Genomic_DNA"/>
</dbReference>
<proteinExistence type="predicted"/>
<accession>M5G3P8</accession>
<evidence type="ECO:0000313" key="3">
    <source>
        <dbReference type="Proteomes" id="UP000030653"/>
    </source>
</evidence>
<evidence type="ECO:0000256" key="1">
    <source>
        <dbReference type="SAM" id="MobiDB-lite"/>
    </source>
</evidence>
<evidence type="ECO:0000313" key="2">
    <source>
        <dbReference type="EMBL" id="EJU03299.1"/>
    </source>
</evidence>
<gene>
    <name evidence="2" type="ORF">DACRYDRAFT_15152</name>
</gene>
<dbReference type="OrthoDB" id="3251205at2759"/>
<reference evidence="2 3" key="1">
    <citation type="journal article" date="2012" name="Science">
        <title>The Paleozoic origin of enzymatic lignin decomposition reconstructed from 31 fungal genomes.</title>
        <authorList>
            <person name="Floudas D."/>
            <person name="Binder M."/>
            <person name="Riley R."/>
            <person name="Barry K."/>
            <person name="Blanchette R.A."/>
            <person name="Henrissat B."/>
            <person name="Martinez A.T."/>
            <person name="Otillar R."/>
            <person name="Spatafora J.W."/>
            <person name="Yadav J.S."/>
            <person name="Aerts A."/>
            <person name="Benoit I."/>
            <person name="Boyd A."/>
            <person name="Carlson A."/>
            <person name="Copeland A."/>
            <person name="Coutinho P.M."/>
            <person name="de Vries R.P."/>
            <person name="Ferreira P."/>
            <person name="Findley K."/>
            <person name="Foster B."/>
            <person name="Gaskell J."/>
            <person name="Glotzer D."/>
            <person name="Gorecki P."/>
            <person name="Heitman J."/>
            <person name="Hesse C."/>
            <person name="Hori C."/>
            <person name="Igarashi K."/>
            <person name="Jurgens J.A."/>
            <person name="Kallen N."/>
            <person name="Kersten P."/>
            <person name="Kohler A."/>
            <person name="Kuees U."/>
            <person name="Kumar T.K.A."/>
            <person name="Kuo A."/>
            <person name="LaButti K."/>
            <person name="Larrondo L.F."/>
            <person name="Lindquist E."/>
            <person name="Ling A."/>
            <person name="Lombard V."/>
            <person name="Lucas S."/>
            <person name="Lundell T."/>
            <person name="Martin R."/>
            <person name="McLaughlin D.J."/>
            <person name="Morgenstern I."/>
            <person name="Morin E."/>
            <person name="Murat C."/>
            <person name="Nagy L.G."/>
            <person name="Nolan M."/>
            <person name="Ohm R.A."/>
            <person name="Patyshakuliyeva A."/>
            <person name="Rokas A."/>
            <person name="Ruiz-Duenas F.J."/>
            <person name="Sabat G."/>
            <person name="Salamov A."/>
            <person name="Samejima M."/>
            <person name="Schmutz J."/>
            <person name="Slot J.C."/>
            <person name="St John F."/>
            <person name="Stenlid J."/>
            <person name="Sun H."/>
            <person name="Sun S."/>
            <person name="Syed K."/>
            <person name="Tsang A."/>
            <person name="Wiebenga A."/>
            <person name="Young D."/>
            <person name="Pisabarro A."/>
            <person name="Eastwood D.C."/>
            <person name="Martin F."/>
            <person name="Cullen D."/>
            <person name="Grigoriev I.V."/>
            <person name="Hibbett D.S."/>
        </authorList>
    </citation>
    <scope>NUCLEOTIDE SEQUENCE [LARGE SCALE GENOMIC DNA]</scope>
    <source>
        <strain evidence="2 3">DJM-731 SS1</strain>
    </source>
</reference>
<dbReference type="HOGENOM" id="CLU_1421376_0_0_1"/>
<dbReference type="Proteomes" id="UP000030653">
    <property type="component" value="Unassembled WGS sequence"/>
</dbReference>
<feature type="region of interest" description="Disordered" evidence="1">
    <location>
        <begin position="141"/>
        <end position="168"/>
    </location>
</feature>
<dbReference type="AlphaFoldDB" id="M5G3P8"/>
<protein>
    <submittedName>
        <fullName evidence="2">Uncharacterized protein</fullName>
    </submittedName>
</protein>
<dbReference type="RefSeq" id="XP_040630193.1">
    <property type="nucleotide sequence ID" value="XM_040771078.1"/>
</dbReference>
<feature type="compositionally biased region" description="Acidic residues" evidence="1">
    <location>
        <begin position="150"/>
        <end position="168"/>
    </location>
</feature>
<organism evidence="2 3">
    <name type="scientific">Dacryopinax primogenitus (strain DJM 731)</name>
    <name type="common">Brown rot fungus</name>
    <dbReference type="NCBI Taxonomy" id="1858805"/>
    <lineage>
        <taxon>Eukaryota</taxon>
        <taxon>Fungi</taxon>
        <taxon>Dikarya</taxon>
        <taxon>Basidiomycota</taxon>
        <taxon>Agaricomycotina</taxon>
        <taxon>Dacrymycetes</taxon>
        <taxon>Dacrymycetales</taxon>
        <taxon>Dacrymycetaceae</taxon>
        <taxon>Dacryopinax</taxon>
    </lineage>
</organism>
<dbReference type="GeneID" id="63686140"/>
<keyword evidence="3" id="KW-1185">Reference proteome</keyword>
<sequence>MVQWHQVELALAQCSYNQALDKLEGLVMQCLFEMEKLNLCGTVCQGGIKHLNIEVWRLWMFLHFKLHAILARIKQAEAHGQLLLASEMSLWLGQLLQTHRHICQHLLMLSNLDGFTSDQSIGIRMGTYEWQDMFYPPAQEDASLPKVKEEEDAWEDMQEGNLEDQGEIDDDLLDEFDHLNSAFSHLSIHSR</sequence>